<protein>
    <submittedName>
        <fullName evidence="2">Uncharacterized protein</fullName>
    </submittedName>
</protein>
<feature type="signal peptide" evidence="1">
    <location>
        <begin position="1"/>
        <end position="25"/>
    </location>
</feature>
<evidence type="ECO:0000313" key="2">
    <source>
        <dbReference type="EMBL" id="TQJ15462.1"/>
    </source>
</evidence>
<proteinExistence type="predicted"/>
<gene>
    <name evidence="2" type="ORF">FB459_3016</name>
</gene>
<keyword evidence="1" id="KW-0732">Signal</keyword>
<evidence type="ECO:0000313" key="3">
    <source>
        <dbReference type="Proteomes" id="UP000320806"/>
    </source>
</evidence>
<reference evidence="2 3" key="1">
    <citation type="submission" date="2019-06" db="EMBL/GenBank/DDBJ databases">
        <title>Sequencing the genomes of 1000 actinobacteria strains.</title>
        <authorList>
            <person name="Klenk H.-P."/>
        </authorList>
    </citation>
    <scope>NUCLEOTIDE SEQUENCE [LARGE SCALE GENOMIC DNA]</scope>
    <source>
        <strain evidence="2 3">DSM 19828</strain>
    </source>
</reference>
<keyword evidence="3" id="KW-1185">Reference proteome</keyword>
<comment type="caution">
    <text evidence="2">The sequence shown here is derived from an EMBL/GenBank/DDBJ whole genome shotgun (WGS) entry which is preliminary data.</text>
</comment>
<dbReference type="Proteomes" id="UP000320806">
    <property type="component" value="Unassembled WGS sequence"/>
</dbReference>
<feature type="chain" id="PRO_5021980031" evidence="1">
    <location>
        <begin position="26"/>
        <end position="199"/>
    </location>
</feature>
<organism evidence="2 3">
    <name type="scientific">Yimella lutea</name>
    <dbReference type="NCBI Taxonomy" id="587872"/>
    <lineage>
        <taxon>Bacteria</taxon>
        <taxon>Bacillati</taxon>
        <taxon>Actinomycetota</taxon>
        <taxon>Actinomycetes</taxon>
        <taxon>Micrococcales</taxon>
        <taxon>Dermacoccaceae</taxon>
        <taxon>Yimella</taxon>
    </lineage>
</organism>
<name>A0A542EJF2_9MICO</name>
<dbReference type="EMBL" id="VFMO01000001">
    <property type="protein sequence ID" value="TQJ15462.1"/>
    <property type="molecule type" value="Genomic_DNA"/>
</dbReference>
<evidence type="ECO:0000256" key="1">
    <source>
        <dbReference type="SAM" id="SignalP"/>
    </source>
</evidence>
<sequence length="199" mass="20963">MKSGPLATVLTLTLGSIAYAPAASASSAAETAVTTVSECMSQVTADGQSHATRFVEARSTAEAMAKLDSLECGSGATQMMATPNYGPCTLNPGAIYLRASYGHNAAGNKPITTCTVPVSKITHANDIRYKWYTLWTKAGGTTMSYASNVARLEQKNVNKTCQGKTNTTFIGVTLGTIVYGGKTYYARAYTPSRVLACKM</sequence>
<dbReference type="AlphaFoldDB" id="A0A542EJF2"/>
<accession>A0A542EJF2</accession>